<dbReference type="EMBL" id="CP029494">
    <property type="protein sequence ID" value="AWN22218.1"/>
    <property type="molecule type" value="Genomic_DNA"/>
</dbReference>
<dbReference type="Proteomes" id="UP000245368">
    <property type="component" value="Chromosome"/>
</dbReference>
<dbReference type="RefSeq" id="WP_109825081.1">
    <property type="nucleotide sequence ID" value="NZ_CP029494.1"/>
</dbReference>
<gene>
    <name evidence="1" type="ORF">DKM44_02350</name>
</gene>
<evidence type="ECO:0000313" key="1">
    <source>
        <dbReference type="EMBL" id="AWN22218.1"/>
    </source>
</evidence>
<protein>
    <submittedName>
        <fullName evidence="1">Uncharacterized protein</fullName>
    </submittedName>
</protein>
<organism evidence="1 2">
    <name type="scientific">Deinococcus irradiatisoli</name>
    <dbReference type="NCBI Taxonomy" id="2202254"/>
    <lineage>
        <taxon>Bacteria</taxon>
        <taxon>Thermotogati</taxon>
        <taxon>Deinococcota</taxon>
        <taxon>Deinococci</taxon>
        <taxon>Deinococcales</taxon>
        <taxon>Deinococcaceae</taxon>
        <taxon>Deinococcus</taxon>
    </lineage>
</organism>
<name>A0A2Z3JJW4_9DEIO</name>
<evidence type="ECO:0000313" key="2">
    <source>
        <dbReference type="Proteomes" id="UP000245368"/>
    </source>
</evidence>
<accession>A0A2Z3JJW4</accession>
<dbReference type="KEGG" id="dez:DKM44_02350"/>
<dbReference type="AlphaFoldDB" id="A0A2Z3JJW4"/>
<proteinExistence type="predicted"/>
<sequence length="654" mass="68888">MYRLSLSKPGAALPYLIIYSRPAGRYDRQEYAPLGGSLEMLRGDFCGGGSVQLSAPPPFIAGDWLRVWLPGDEADDPSYLGEIGGEPWQEGAGELQLRPLSDTVNKAKWSGAQESRFAEFLAYAIGQCVLPPGVTIGAIPADLATLKANTAFELLGDTLQAAMPVIEGGTSGTDTRARIGVYRPDATLTHRFVLGQAALTPGDTNNYANCVRFPFKQPDGTDAWFEGRIESEVTVRGEVWEVTQVPASVTDAAENPLEGLNAGVSIGAAIGGQAHPAVTTLPVFDPMWANTLSSPTPPQWTFSAGENFTPATADQSITTLLMGTGASGAEVHLAVTADLHGQTLASALQVRGRSDANWGSWIGATVQSGKVVTGFADVQLRYNPAHVAAYHPVGLRIDQGGYLQLYDGSGNPFTPQTGAWPGGSLPADVPVRDAAGAWSAVRVGLEPIQTPTTPAQNSTTAVAAATITPTYINTVTLPAPVLLQAGAAILVRDTNATVGTGVTGVKLITATGDIALTPADAEDDMTKWTFPGPDKQVWGFRVLGNPANIGRIIARLTSTANLAAYAYGLLRYRTQPVRSWVGTYKKLRRVSCSGVARFETLNGEVDLDVQRVTYNLTDGTVSVEAGTPQARTDAEALAAAIQDVRQETRKATGG</sequence>
<dbReference type="OrthoDB" id="64608at2"/>
<keyword evidence="2" id="KW-1185">Reference proteome</keyword>
<reference evidence="1 2" key="1">
    <citation type="submission" date="2018-05" db="EMBL/GenBank/DDBJ databases">
        <title>Complete Genome Sequence of Deinococcus sp. strain 17bor-2.</title>
        <authorList>
            <person name="Srinivasan S."/>
        </authorList>
    </citation>
    <scope>NUCLEOTIDE SEQUENCE [LARGE SCALE GENOMIC DNA]</scope>
    <source>
        <strain evidence="1 2">17bor-2</strain>
    </source>
</reference>